<dbReference type="RefSeq" id="WP_112884922.1">
    <property type="nucleotide sequence ID" value="NZ_QLUW01000005.1"/>
</dbReference>
<keyword evidence="3" id="KW-0378">Hydrolase</keyword>
<organism evidence="6 7">
    <name type="scientific">Paenibacillus montanisoli</name>
    <dbReference type="NCBI Taxonomy" id="2081970"/>
    <lineage>
        <taxon>Bacteria</taxon>
        <taxon>Bacillati</taxon>
        <taxon>Bacillota</taxon>
        <taxon>Bacilli</taxon>
        <taxon>Bacillales</taxon>
        <taxon>Paenibacillaceae</taxon>
        <taxon>Paenibacillus</taxon>
    </lineage>
</organism>
<evidence type="ECO:0000259" key="5">
    <source>
        <dbReference type="Pfam" id="PF12850"/>
    </source>
</evidence>
<comment type="caution">
    <text evidence="6">The sequence shown here is derived from an EMBL/GenBank/DDBJ whole genome shotgun (WGS) entry which is preliminary data.</text>
</comment>
<feature type="domain" description="Calcineurin-like phosphoesterase" evidence="5">
    <location>
        <begin position="1"/>
        <end position="155"/>
    </location>
</feature>
<dbReference type="Pfam" id="PF12850">
    <property type="entry name" value="Metallophos_2"/>
    <property type="match status" value="1"/>
</dbReference>
<dbReference type="InterPro" id="IPR024654">
    <property type="entry name" value="Calcineurin-like_PHP_lpxH"/>
</dbReference>
<evidence type="ECO:0000256" key="2">
    <source>
        <dbReference type="ARBA" id="ARBA00022723"/>
    </source>
</evidence>
<evidence type="ECO:0000256" key="1">
    <source>
        <dbReference type="ARBA" id="ARBA00008950"/>
    </source>
</evidence>
<dbReference type="PANTHER" id="PTHR11124">
    <property type="entry name" value="VACUOLAR SORTING PROTEIN VPS29"/>
    <property type="match status" value="1"/>
</dbReference>
<comment type="cofactor">
    <cofactor evidence="4">
        <name>a divalent metal cation</name>
        <dbReference type="ChEBI" id="CHEBI:60240"/>
    </cofactor>
</comment>
<evidence type="ECO:0000313" key="6">
    <source>
        <dbReference type="EMBL" id="RAP74134.1"/>
    </source>
</evidence>
<accession>A0A328U2A9</accession>
<keyword evidence="2 4" id="KW-0479">Metal-binding</keyword>
<dbReference type="InterPro" id="IPR020935">
    <property type="entry name" value="PdiEstase_YfcE_CS"/>
</dbReference>
<reference evidence="6 7" key="1">
    <citation type="submission" date="2018-06" db="EMBL/GenBank/DDBJ databases">
        <title>Paenibacillus montanisoli sp. nov., isolated from mountain area soil.</title>
        <authorList>
            <person name="Wu M."/>
        </authorList>
    </citation>
    <scope>NUCLEOTIDE SEQUENCE [LARGE SCALE GENOMIC DNA]</scope>
    <source>
        <strain evidence="6 7">RA17</strain>
    </source>
</reference>
<proteinExistence type="inferred from homology"/>
<dbReference type="InterPro" id="IPR000979">
    <property type="entry name" value="Phosphodiesterase_MJ0936/Vps29"/>
</dbReference>
<comment type="similarity">
    <text evidence="1 4">Belongs to the metallophosphoesterase superfamily. YfcE family.</text>
</comment>
<dbReference type="OrthoDB" id="9800565at2"/>
<dbReference type="EMBL" id="QLUW01000005">
    <property type="protein sequence ID" value="RAP74134.1"/>
    <property type="molecule type" value="Genomic_DNA"/>
</dbReference>
<dbReference type="SUPFAM" id="SSF56300">
    <property type="entry name" value="Metallo-dependent phosphatases"/>
    <property type="match status" value="1"/>
</dbReference>
<protein>
    <recommendedName>
        <fullName evidence="4">Phosphoesterase</fullName>
        <ecNumber evidence="4">3.1.4.-</ecNumber>
    </recommendedName>
</protein>
<dbReference type="AlphaFoldDB" id="A0A328U2A9"/>
<dbReference type="GO" id="GO:0046872">
    <property type="term" value="F:metal ion binding"/>
    <property type="evidence" value="ECO:0007669"/>
    <property type="project" value="UniProtKB-KW"/>
</dbReference>
<sequence>MKVVVVSDTHMTRMAKKLPERLIQELRDADAILHAGDWTAFSVLDMLQAYATTEGVAGNNDGDEIIARFGHLKVLDIGGVRIGLVHGHIGTGKREDTVTNAFKSFGPGSVDVIVFGHSHVPVIQKRNEVLMFNPGSPTDKRRQKQYSFGVFTIEEGALVRAEHVFYDDKS</sequence>
<evidence type="ECO:0000256" key="3">
    <source>
        <dbReference type="ARBA" id="ARBA00022801"/>
    </source>
</evidence>
<gene>
    <name evidence="6" type="ORF">DL346_23995</name>
</gene>
<dbReference type="PROSITE" id="PS01269">
    <property type="entry name" value="UPF0025"/>
    <property type="match status" value="1"/>
</dbReference>
<dbReference type="Proteomes" id="UP000249260">
    <property type="component" value="Unassembled WGS sequence"/>
</dbReference>
<evidence type="ECO:0000256" key="4">
    <source>
        <dbReference type="RuleBase" id="RU362039"/>
    </source>
</evidence>
<dbReference type="EC" id="3.1.4.-" evidence="4"/>
<dbReference type="NCBIfam" id="TIGR00040">
    <property type="entry name" value="yfcE"/>
    <property type="match status" value="1"/>
</dbReference>
<evidence type="ECO:0000313" key="7">
    <source>
        <dbReference type="Proteomes" id="UP000249260"/>
    </source>
</evidence>
<dbReference type="GO" id="GO:0016787">
    <property type="term" value="F:hydrolase activity"/>
    <property type="evidence" value="ECO:0007669"/>
    <property type="project" value="UniProtKB-UniRule"/>
</dbReference>
<dbReference type="Gene3D" id="3.60.21.10">
    <property type="match status" value="1"/>
</dbReference>
<keyword evidence="7" id="KW-1185">Reference proteome</keyword>
<name>A0A328U2A9_9BACL</name>
<dbReference type="InterPro" id="IPR029052">
    <property type="entry name" value="Metallo-depent_PP-like"/>
</dbReference>